<dbReference type="InterPro" id="IPR053184">
    <property type="entry name" value="FeoA-like"/>
</dbReference>
<dbReference type="InterPro" id="IPR007167">
    <property type="entry name" value="Fe-transptr_FeoA-like"/>
</dbReference>
<dbReference type="PANTHER" id="PTHR43151">
    <property type="entry name" value="FEOA FAMILY PROTEIN"/>
    <property type="match status" value="1"/>
</dbReference>
<dbReference type="Proteomes" id="UP000051124">
    <property type="component" value="Unassembled WGS sequence"/>
</dbReference>
<organism evidence="3 4">
    <name type="scientific">candidate division TA06 bacterium DG_26</name>
    <dbReference type="NCBI Taxonomy" id="1703771"/>
    <lineage>
        <taxon>Bacteria</taxon>
        <taxon>Bacteria division TA06</taxon>
    </lineage>
</organism>
<dbReference type="AlphaFoldDB" id="A0A0S7WLP2"/>
<gene>
    <name evidence="3" type="ORF">AMJ40_00935</name>
</gene>
<dbReference type="SMART" id="SM00899">
    <property type="entry name" value="FeoA"/>
    <property type="match status" value="1"/>
</dbReference>
<dbReference type="GO" id="GO:0046914">
    <property type="term" value="F:transition metal ion binding"/>
    <property type="evidence" value="ECO:0007669"/>
    <property type="project" value="InterPro"/>
</dbReference>
<evidence type="ECO:0000256" key="1">
    <source>
        <dbReference type="ARBA" id="ARBA00023004"/>
    </source>
</evidence>
<sequence>MNGVVVLALSDLSSGQSGVVVDVVGGFGMRRRVEAMGIRPGKSVTKVSGMFMRGPVVVRVDNMEVAIGWGMARRIMVKVVR</sequence>
<dbReference type="InterPro" id="IPR038157">
    <property type="entry name" value="FeoA_core_dom"/>
</dbReference>
<evidence type="ECO:0000313" key="3">
    <source>
        <dbReference type="EMBL" id="KPJ51102.1"/>
    </source>
</evidence>
<evidence type="ECO:0000313" key="4">
    <source>
        <dbReference type="Proteomes" id="UP000051124"/>
    </source>
</evidence>
<dbReference type="Gene3D" id="2.30.30.90">
    <property type="match status" value="1"/>
</dbReference>
<feature type="domain" description="Ferrous iron transporter FeoA-like" evidence="2">
    <location>
        <begin position="7"/>
        <end position="79"/>
    </location>
</feature>
<accession>A0A0S7WLP2</accession>
<dbReference type="PANTHER" id="PTHR43151:SF1">
    <property type="entry name" value="SSR2333 PROTEIN"/>
    <property type="match status" value="1"/>
</dbReference>
<dbReference type="InterPro" id="IPR008988">
    <property type="entry name" value="Transcriptional_repressor_C"/>
</dbReference>
<dbReference type="EMBL" id="LIZT01000006">
    <property type="protein sequence ID" value="KPJ51102.1"/>
    <property type="molecule type" value="Genomic_DNA"/>
</dbReference>
<dbReference type="Pfam" id="PF04023">
    <property type="entry name" value="FeoA"/>
    <property type="match status" value="1"/>
</dbReference>
<reference evidence="3 4" key="1">
    <citation type="journal article" date="2015" name="Microbiome">
        <title>Genomic resolution of linkages in carbon, nitrogen, and sulfur cycling among widespread estuary sediment bacteria.</title>
        <authorList>
            <person name="Baker B.J."/>
            <person name="Lazar C.S."/>
            <person name="Teske A.P."/>
            <person name="Dick G.J."/>
        </authorList>
    </citation>
    <scope>NUCLEOTIDE SEQUENCE [LARGE SCALE GENOMIC DNA]</scope>
    <source>
        <strain evidence="3">DG_26</strain>
    </source>
</reference>
<proteinExistence type="predicted"/>
<keyword evidence="1" id="KW-0408">Iron</keyword>
<comment type="caution">
    <text evidence="3">The sequence shown here is derived from an EMBL/GenBank/DDBJ whole genome shotgun (WGS) entry which is preliminary data.</text>
</comment>
<evidence type="ECO:0000259" key="2">
    <source>
        <dbReference type="SMART" id="SM00899"/>
    </source>
</evidence>
<name>A0A0S7WLP2_UNCT6</name>
<dbReference type="SUPFAM" id="SSF50037">
    <property type="entry name" value="C-terminal domain of transcriptional repressors"/>
    <property type="match status" value="1"/>
</dbReference>
<protein>
    <recommendedName>
        <fullName evidence="2">Ferrous iron transporter FeoA-like domain-containing protein</fullName>
    </recommendedName>
</protein>